<protein>
    <recommendedName>
        <fullName evidence="4">Phage holin family protein</fullName>
    </recommendedName>
</protein>
<feature type="transmembrane region" description="Helical" evidence="1">
    <location>
        <begin position="7"/>
        <end position="24"/>
    </location>
</feature>
<dbReference type="Pfam" id="PF04020">
    <property type="entry name" value="Phage_holin_4_2"/>
    <property type="match status" value="1"/>
</dbReference>
<keyword evidence="1" id="KW-0812">Transmembrane</keyword>
<keyword evidence="1" id="KW-0472">Membrane</keyword>
<dbReference type="InterPro" id="IPR007165">
    <property type="entry name" value="Phage_holin_4_2"/>
</dbReference>
<reference evidence="2 3" key="1">
    <citation type="journal article" date="2016" name="Nat. Commun.">
        <title>Thousands of microbial genomes shed light on interconnected biogeochemical processes in an aquifer system.</title>
        <authorList>
            <person name="Anantharaman K."/>
            <person name="Brown C.T."/>
            <person name="Hug L.A."/>
            <person name="Sharon I."/>
            <person name="Castelle C.J."/>
            <person name="Probst A.J."/>
            <person name="Thomas B.C."/>
            <person name="Singh A."/>
            <person name="Wilkins M.J."/>
            <person name="Karaoz U."/>
            <person name="Brodie E.L."/>
            <person name="Williams K.H."/>
            <person name="Hubbard S.S."/>
            <person name="Banfield J.F."/>
        </authorList>
    </citation>
    <scope>NUCLEOTIDE SEQUENCE [LARGE SCALE GENOMIC DNA]</scope>
</reference>
<dbReference type="EMBL" id="MHTV01000010">
    <property type="protein sequence ID" value="OHA67457.1"/>
    <property type="molecule type" value="Genomic_DNA"/>
</dbReference>
<dbReference type="PANTHER" id="PTHR37309:SF1">
    <property type="entry name" value="SLR0284 PROTEIN"/>
    <property type="match status" value="1"/>
</dbReference>
<proteinExistence type="predicted"/>
<comment type="caution">
    <text evidence="2">The sequence shown here is derived from an EMBL/GenBank/DDBJ whole genome shotgun (WGS) entry which is preliminary data.</text>
</comment>
<gene>
    <name evidence="2" type="ORF">A3C04_00840</name>
</gene>
<feature type="transmembrane region" description="Helical" evidence="1">
    <location>
        <begin position="93"/>
        <end position="114"/>
    </location>
</feature>
<evidence type="ECO:0008006" key="4">
    <source>
        <dbReference type="Google" id="ProtNLM"/>
    </source>
</evidence>
<sequence>MFLSRILFHIIAGIVGLWIAIHFIDGVSFSGHLQTLLIMGAVLGIMNAILKPILNLITLPIRLLTLGLSGLIINLVFVWALEIFFPEFQISGLIPLFWTTLVVWAVSIPISLLMRGKI</sequence>
<feature type="transmembrane region" description="Helical" evidence="1">
    <location>
        <begin position="61"/>
        <end position="81"/>
    </location>
</feature>
<organism evidence="2 3">
    <name type="scientific">Candidatus Wildermuthbacteria bacterium RIFCSPHIGHO2_02_FULL_45_25</name>
    <dbReference type="NCBI Taxonomy" id="1802450"/>
    <lineage>
        <taxon>Bacteria</taxon>
        <taxon>Candidatus Wildermuthiibacteriota</taxon>
    </lineage>
</organism>
<feature type="transmembrane region" description="Helical" evidence="1">
    <location>
        <begin position="36"/>
        <end position="54"/>
    </location>
</feature>
<dbReference type="AlphaFoldDB" id="A0A1G2R402"/>
<evidence type="ECO:0000256" key="1">
    <source>
        <dbReference type="SAM" id="Phobius"/>
    </source>
</evidence>
<name>A0A1G2R402_9BACT</name>
<evidence type="ECO:0000313" key="2">
    <source>
        <dbReference type="EMBL" id="OHA67457.1"/>
    </source>
</evidence>
<evidence type="ECO:0000313" key="3">
    <source>
        <dbReference type="Proteomes" id="UP000178092"/>
    </source>
</evidence>
<keyword evidence="1" id="KW-1133">Transmembrane helix</keyword>
<dbReference type="PANTHER" id="PTHR37309">
    <property type="entry name" value="SLR0284 PROTEIN"/>
    <property type="match status" value="1"/>
</dbReference>
<accession>A0A1G2R402</accession>
<dbReference type="Proteomes" id="UP000178092">
    <property type="component" value="Unassembled WGS sequence"/>
</dbReference>